<feature type="domain" description="Wadjet protein JetD C-terminal" evidence="1">
    <location>
        <begin position="185"/>
        <end position="309"/>
    </location>
</feature>
<evidence type="ECO:0000313" key="3">
    <source>
        <dbReference type="Proteomes" id="UP000291151"/>
    </source>
</evidence>
<dbReference type="Proteomes" id="UP000291151">
    <property type="component" value="Chromosome"/>
</dbReference>
<organism evidence="2 3">
    <name type="scientific">Ureibacillus thermophilus</name>
    <dbReference type="NCBI Taxonomy" id="367743"/>
    <lineage>
        <taxon>Bacteria</taxon>
        <taxon>Bacillati</taxon>
        <taxon>Bacillota</taxon>
        <taxon>Bacilli</taxon>
        <taxon>Bacillales</taxon>
        <taxon>Caryophanaceae</taxon>
        <taxon>Ureibacillus</taxon>
    </lineage>
</organism>
<sequence length="344" mass="40741">MDEIYRALNGYPKRMIGLSALEVIMGNFFHTYEEYAGFILKLEQEGILEMVKSKGRTTRNPSLAFQYRINKSLLQTGFHQEIQHYRNKFHPSINLDEYYKKDPSIWRHDLPYLIKIDEYIKTFGFPEESVPAPERSFELVQDEKWLTEKGGKELLERIGLFHSFNIIPVSDPLMFAIHPNLVSKETQFHLIVENKTTYQGLLPALPSTEFSTLIYGSGKKIIHSIEQFRDQYPVNAQHHFFYFGDIDREGVSIWHSLNQKIKAHLALPFYKACLEKQPIAGKEYQRQYTEAQEKFISQFPQKEQEQLAMMFSQGKYYPQEILKSKELQEIWRGSDWNRWICKRY</sequence>
<proteinExistence type="predicted"/>
<gene>
    <name evidence="2" type="ORF">DKZ56_14135</name>
</gene>
<dbReference type="EMBL" id="CP036528">
    <property type="protein sequence ID" value="QBK26883.1"/>
    <property type="molecule type" value="Genomic_DNA"/>
</dbReference>
<dbReference type="Pfam" id="PF09983">
    <property type="entry name" value="JetD_C"/>
    <property type="match status" value="1"/>
</dbReference>
<evidence type="ECO:0000313" key="2">
    <source>
        <dbReference type="EMBL" id="QBK26883.1"/>
    </source>
</evidence>
<evidence type="ECO:0000259" key="1">
    <source>
        <dbReference type="Pfam" id="PF09983"/>
    </source>
</evidence>
<reference evidence="2 3" key="1">
    <citation type="submission" date="2019-02" db="EMBL/GenBank/DDBJ databases">
        <title>Ureibacillus thermophilus.</title>
        <authorList>
            <person name="Sunny J.S."/>
            <person name="Natarajan A."/>
            <person name="Saleena L.M."/>
        </authorList>
    </citation>
    <scope>NUCLEOTIDE SEQUENCE [LARGE SCALE GENOMIC DNA]</scope>
    <source>
        <strain evidence="2 3">LM102</strain>
    </source>
</reference>
<dbReference type="RefSeq" id="WP_208650562.1">
    <property type="nucleotide sequence ID" value="NZ_CP036528.1"/>
</dbReference>
<name>A0A4P6UUF6_9BACL</name>
<accession>A0A4P6UUF6</accession>
<dbReference type="AlphaFoldDB" id="A0A4P6UUF6"/>
<protein>
    <recommendedName>
        <fullName evidence="1">Wadjet protein JetD C-terminal domain-containing protein</fullName>
    </recommendedName>
</protein>
<dbReference type="KEGG" id="uth:DKZ56_14135"/>
<keyword evidence="3" id="KW-1185">Reference proteome</keyword>
<dbReference type="InterPro" id="IPR024534">
    <property type="entry name" value="JetD_C"/>
</dbReference>